<evidence type="ECO:0000313" key="4">
    <source>
        <dbReference type="Proteomes" id="UP000224130"/>
    </source>
</evidence>
<dbReference type="OrthoDB" id="5149291at2"/>
<organism evidence="3 4">
    <name type="scientific">Isoptericola jiangsuensis</name>
    <dbReference type="NCBI Taxonomy" id="548579"/>
    <lineage>
        <taxon>Bacteria</taxon>
        <taxon>Bacillati</taxon>
        <taxon>Actinomycetota</taxon>
        <taxon>Actinomycetes</taxon>
        <taxon>Micrococcales</taxon>
        <taxon>Promicromonosporaceae</taxon>
        <taxon>Isoptericola</taxon>
    </lineage>
</organism>
<gene>
    <name evidence="3" type="ORF">ATJ88_2848</name>
</gene>
<dbReference type="Proteomes" id="UP000224130">
    <property type="component" value="Unassembled WGS sequence"/>
</dbReference>
<dbReference type="EMBL" id="PDJJ01000001">
    <property type="protein sequence ID" value="PFG44130.1"/>
    <property type="molecule type" value="Genomic_DNA"/>
</dbReference>
<evidence type="ECO:0000256" key="2">
    <source>
        <dbReference type="SAM" id="Phobius"/>
    </source>
</evidence>
<feature type="region of interest" description="Disordered" evidence="1">
    <location>
        <begin position="1"/>
        <end position="25"/>
    </location>
</feature>
<accession>A0A2A9F0V2</accession>
<dbReference type="RefSeq" id="WP_098464379.1">
    <property type="nucleotide sequence ID" value="NZ_PDJJ01000001.1"/>
</dbReference>
<sequence length="143" mass="14684">MSEAQPPTGTTAPDDRYGSARRPAARGTGRGAKIAIGAALVAAVAAVGWYTVAQQQAAPVDHEDIGFTVVDAEHVDAQFQVHMPPGTRAVCTVDALSPSYAQVGTLDVEVGPVDTRTSAYEVTIGTSQEATTATVVGCEVVDD</sequence>
<dbReference type="AlphaFoldDB" id="A0A2A9F0V2"/>
<keyword evidence="2" id="KW-0812">Transmembrane</keyword>
<dbReference type="Pfam" id="PF14155">
    <property type="entry name" value="DUF4307"/>
    <property type="match status" value="1"/>
</dbReference>
<comment type="caution">
    <text evidence="3">The sequence shown here is derived from an EMBL/GenBank/DDBJ whole genome shotgun (WGS) entry which is preliminary data.</text>
</comment>
<keyword evidence="2" id="KW-0472">Membrane</keyword>
<feature type="compositionally biased region" description="Polar residues" evidence="1">
    <location>
        <begin position="1"/>
        <end position="11"/>
    </location>
</feature>
<keyword evidence="4" id="KW-1185">Reference proteome</keyword>
<evidence type="ECO:0000256" key="1">
    <source>
        <dbReference type="SAM" id="MobiDB-lite"/>
    </source>
</evidence>
<feature type="transmembrane region" description="Helical" evidence="2">
    <location>
        <begin position="31"/>
        <end position="52"/>
    </location>
</feature>
<proteinExistence type="predicted"/>
<dbReference type="InterPro" id="IPR025443">
    <property type="entry name" value="DUF4307"/>
</dbReference>
<reference evidence="3 4" key="1">
    <citation type="submission" date="2017-10" db="EMBL/GenBank/DDBJ databases">
        <title>Sequencing the genomes of 1000 actinobacteria strains.</title>
        <authorList>
            <person name="Klenk H.-P."/>
        </authorList>
    </citation>
    <scope>NUCLEOTIDE SEQUENCE [LARGE SCALE GENOMIC DNA]</scope>
    <source>
        <strain evidence="3 4">DSM 21863</strain>
    </source>
</reference>
<name>A0A2A9F0V2_9MICO</name>
<protein>
    <submittedName>
        <fullName evidence="3">Uncharacterized protein DUF4307</fullName>
    </submittedName>
</protein>
<keyword evidence="2" id="KW-1133">Transmembrane helix</keyword>
<evidence type="ECO:0000313" key="3">
    <source>
        <dbReference type="EMBL" id="PFG44130.1"/>
    </source>
</evidence>